<dbReference type="Pfam" id="PF12706">
    <property type="entry name" value="Lactamase_B_2"/>
    <property type="match status" value="1"/>
</dbReference>
<keyword evidence="1" id="KW-0540">Nuclease</keyword>
<dbReference type="InterPro" id="IPR044094">
    <property type="entry name" value="AtsA-like_MBL-fold"/>
</dbReference>
<dbReference type="PANTHER" id="PTHR46018:SF2">
    <property type="entry name" value="ZINC PHOSPHODIESTERASE ELAC PROTEIN 1"/>
    <property type="match status" value="1"/>
</dbReference>
<proteinExistence type="predicted"/>
<evidence type="ECO:0000313" key="6">
    <source>
        <dbReference type="Proteomes" id="UP000664164"/>
    </source>
</evidence>
<dbReference type="CDD" id="cd07719">
    <property type="entry name" value="arylsulfatase_AtsA-like_MBL-fold"/>
    <property type="match status" value="1"/>
</dbReference>
<dbReference type="InterPro" id="IPR036866">
    <property type="entry name" value="RibonucZ/Hydroxyglut_hydro"/>
</dbReference>
<keyword evidence="1" id="KW-0255">Endonuclease</keyword>
<dbReference type="PANTHER" id="PTHR46018">
    <property type="entry name" value="ZINC PHOSPHODIESTERASE ELAC PROTEIN 1"/>
    <property type="match status" value="1"/>
</dbReference>
<keyword evidence="2" id="KW-0378">Hydrolase</keyword>
<accession>A0A939HH82</accession>
<reference evidence="5" key="1">
    <citation type="submission" date="2021-03" db="EMBL/GenBank/DDBJ databases">
        <title>A new species, PO-11, isolated from a karst cave deposit.</title>
        <authorList>
            <person name="Zhaoxiaoyong W."/>
        </authorList>
    </citation>
    <scope>NUCLEOTIDE SEQUENCE</scope>
    <source>
        <strain evidence="5">PO-11</strain>
    </source>
</reference>
<dbReference type="AlphaFoldDB" id="A0A939HH82"/>
<evidence type="ECO:0000259" key="3">
    <source>
        <dbReference type="Pfam" id="PF00753"/>
    </source>
</evidence>
<evidence type="ECO:0000256" key="1">
    <source>
        <dbReference type="ARBA" id="ARBA00022759"/>
    </source>
</evidence>
<feature type="domain" description="Metallo-beta-lactamase" evidence="3">
    <location>
        <begin position="19"/>
        <end position="76"/>
    </location>
</feature>
<evidence type="ECO:0000259" key="4">
    <source>
        <dbReference type="Pfam" id="PF12706"/>
    </source>
</evidence>
<dbReference type="Pfam" id="PF00753">
    <property type="entry name" value="Lactamase_B"/>
    <property type="match status" value="1"/>
</dbReference>
<evidence type="ECO:0000256" key="2">
    <source>
        <dbReference type="ARBA" id="ARBA00022801"/>
    </source>
</evidence>
<protein>
    <submittedName>
        <fullName evidence="5">MBL fold metallo-hydrolase</fullName>
    </submittedName>
</protein>
<comment type="caution">
    <text evidence="5">The sequence shown here is derived from an EMBL/GenBank/DDBJ whole genome shotgun (WGS) entry which is preliminary data.</text>
</comment>
<dbReference type="SUPFAM" id="SSF56281">
    <property type="entry name" value="Metallo-hydrolase/oxidoreductase"/>
    <property type="match status" value="1"/>
</dbReference>
<keyword evidence="6" id="KW-1185">Reference proteome</keyword>
<evidence type="ECO:0000313" key="5">
    <source>
        <dbReference type="EMBL" id="MBO1267937.1"/>
    </source>
</evidence>
<gene>
    <name evidence="5" type="ORF">J1902_08110</name>
</gene>
<dbReference type="Gene3D" id="3.60.15.10">
    <property type="entry name" value="Ribonuclease Z/Hydroxyacylglutathione hydrolase-like"/>
    <property type="match status" value="1"/>
</dbReference>
<dbReference type="EMBL" id="JAFNLL010000014">
    <property type="protein sequence ID" value="MBO1267937.1"/>
    <property type="molecule type" value="Genomic_DNA"/>
</dbReference>
<dbReference type="Proteomes" id="UP000664164">
    <property type="component" value="Unassembled WGS sequence"/>
</dbReference>
<feature type="domain" description="Metallo-beta-lactamase" evidence="4">
    <location>
        <begin position="169"/>
        <end position="291"/>
    </location>
</feature>
<sequence length="353" mass="38078">MSVHTLGTGGGPIVSSSRAGTSTAIRVDDATYVIDAGMGSIRNYRRHASWGELRGIFLTHHHSDHIYDLGSYLLTGWQVPGESFSRPVHVYGPGQPPRTPALDAEHARLVDARTAGRSMSGTKDIVDSLLDTVFASDVVIRMADEGRSDPGEWVIGHDIEIPAEAQSDPVLARHPVMEPFEIYKDELVRVTAILVDHRLCFPAFGFRFDTPYGSVVVSGDTAYSENCIRLAQGADILLHEVIDLDAILDTFPDSGTREGIAVHLRESHTPFDEVGKVAQAAGVGRLVLHHIVPNVPGAADTGKMETFARKDFSGPVTVAEDNDVFTVPPSPESSADVEGWAAVPERLTAEVQA</sequence>
<dbReference type="InterPro" id="IPR001279">
    <property type="entry name" value="Metallo-B-lactamas"/>
</dbReference>
<name>A0A939HH82_9MICC</name>
<dbReference type="GO" id="GO:0042781">
    <property type="term" value="F:3'-tRNA processing endoribonuclease activity"/>
    <property type="evidence" value="ECO:0007669"/>
    <property type="project" value="TreeGrafter"/>
</dbReference>
<organism evidence="5 6">
    <name type="scientific">Arthrobacter cavernae</name>
    <dbReference type="NCBI Taxonomy" id="2817681"/>
    <lineage>
        <taxon>Bacteria</taxon>
        <taxon>Bacillati</taxon>
        <taxon>Actinomycetota</taxon>
        <taxon>Actinomycetes</taxon>
        <taxon>Micrococcales</taxon>
        <taxon>Micrococcaceae</taxon>
        <taxon>Arthrobacter</taxon>
    </lineage>
</organism>